<dbReference type="InterPro" id="IPR042098">
    <property type="entry name" value="TauD-like_sf"/>
</dbReference>
<evidence type="ECO:0000313" key="4">
    <source>
        <dbReference type="Proteomes" id="UP000001514"/>
    </source>
</evidence>
<accession>D8SIJ1</accession>
<dbReference type="STRING" id="88036.D8SIJ1"/>
<dbReference type="Gramene" id="EFJ15875">
    <property type="protein sequence ID" value="EFJ15875"/>
    <property type="gene ID" value="SELMODRAFT_117522"/>
</dbReference>
<feature type="domain" description="TauD/TfdA-like" evidence="2">
    <location>
        <begin position="16"/>
        <end position="289"/>
    </location>
</feature>
<gene>
    <name evidence="3" type="ORF">SELMODRAFT_117522</name>
</gene>
<keyword evidence="1" id="KW-0560">Oxidoreductase</keyword>
<dbReference type="Proteomes" id="UP000001514">
    <property type="component" value="Unassembled WGS sequence"/>
</dbReference>
<evidence type="ECO:0000313" key="3">
    <source>
        <dbReference type="EMBL" id="EFJ15875.1"/>
    </source>
</evidence>
<dbReference type="InterPro" id="IPR003819">
    <property type="entry name" value="TauD/TfdA-like"/>
</dbReference>
<dbReference type="SUPFAM" id="SSF51197">
    <property type="entry name" value="Clavaminate synthase-like"/>
    <property type="match status" value="1"/>
</dbReference>
<organism evidence="4">
    <name type="scientific">Selaginella moellendorffii</name>
    <name type="common">Spikemoss</name>
    <dbReference type="NCBI Taxonomy" id="88036"/>
    <lineage>
        <taxon>Eukaryota</taxon>
        <taxon>Viridiplantae</taxon>
        <taxon>Streptophyta</taxon>
        <taxon>Embryophyta</taxon>
        <taxon>Tracheophyta</taxon>
        <taxon>Lycopodiopsida</taxon>
        <taxon>Selaginellales</taxon>
        <taxon>Selaginellaceae</taxon>
        <taxon>Selaginella</taxon>
    </lineage>
</organism>
<dbReference type="OMA" id="VWFYGIA"/>
<dbReference type="PANTHER" id="PTHR10696:SF21">
    <property type="entry name" value="TAUD_TFDA-LIKE DOMAIN-CONTAINING PROTEIN"/>
    <property type="match status" value="1"/>
</dbReference>
<reference evidence="3 4" key="1">
    <citation type="journal article" date="2011" name="Science">
        <title>The Selaginella genome identifies genetic changes associated with the evolution of vascular plants.</title>
        <authorList>
            <person name="Banks J.A."/>
            <person name="Nishiyama T."/>
            <person name="Hasebe M."/>
            <person name="Bowman J.L."/>
            <person name="Gribskov M."/>
            <person name="dePamphilis C."/>
            <person name="Albert V.A."/>
            <person name="Aono N."/>
            <person name="Aoyama T."/>
            <person name="Ambrose B.A."/>
            <person name="Ashton N.W."/>
            <person name="Axtell M.J."/>
            <person name="Barker E."/>
            <person name="Barker M.S."/>
            <person name="Bennetzen J.L."/>
            <person name="Bonawitz N.D."/>
            <person name="Chapple C."/>
            <person name="Cheng C."/>
            <person name="Correa L.G."/>
            <person name="Dacre M."/>
            <person name="DeBarry J."/>
            <person name="Dreyer I."/>
            <person name="Elias M."/>
            <person name="Engstrom E.M."/>
            <person name="Estelle M."/>
            <person name="Feng L."/>
            <person name="Finet C."/>
            <person name="Floyd S.K."/>
            <person name="Frommer W.B."/>
            <person name="Fujita T."/>
            <person name="Gramzow L."/>
            <person name="Gutensohn M."/>
            <person name="Harholt J."/>
            <person name="Hattori M."/>
            <person name="Heyl A."/>
            <person name="Hirai T."/>
            <person name="Hiwatashi Y."/>
            <person name="Ishikawa M."/>
            <person name="Iwata M."/>
            <person name="Karol K.G."/>
            <person name="Koehler B."/>
            <person name="Kolukisaoglu U."/>
            <person name="Kubo M."/>
            <person name="Kurata T."/>
            <person name="Lalonde S."/>
            <person name="Li K."/>
            <person name="Li Y."/>
            <person name="Litt A."/>
            <person name="Lyons E."/>
            <person name="Manning G."/>
            <person name="Maruyama T."/>
            <person name="Michael T.P."/>
            <person name="Mikami K."/>
            <person name="Miyazaki S."/>
            <person name="Morinaga S."/>
            <person name="Murata T."/>
            <person name="Mueller-Roeber B."/>
            <person name="Nelson D.R."/>
            <person name="Obara M."/>
            <person name="Oguri Y."/>
            <person name="Olmstead R.G."/>
            <person name="Onodera N."/>
            <person name="Petersen B.L."/>
            <person name="Pils B."/>
            <person name="Prigge M."/>
            <person name="Rensing S.A."/>
            <person name="Riano-Pachon D.M."/>
            <person name="Roberts A.W."/>
            <person name="Sato Y."/>
            <person name="Scheller H.V."/>
            <person name="Schulz B."/>
            <person name="Schulz C."/>
            <person name="Shakirov E.V."/>
            <person name="Shibagaki N."/>
            <person name="Shinohara N."/>
            <person name="Shippen D.E."/>
            <person name="Soerensen I."/>
            <person name="Sotooka R."/>
            <person name="Sugimoto N."/>
            <person name="Sugita M."/>
            <person name="Sumikawa N."/>
            <person name="Tanurdzic M."/>
            <person name="Theissen G."/>
            <person name="Ulvskov P."/>
            <person name="Wakazuki S."/>
            <person name="Weng J.K."/>
            <person name="Willats W.W."/>
            <person name="Wipf D."/>
            <person name="Wolf P.G."/>
            <person name="Yang L."/>
            <person name="Zimmer A.D."/>
            <person name="Zhu Q."/>
            <person name="Mitros T."/>
            <person name="Hellsten U."/>
            <person name="Loque D."/>
            <person name="Otillar R."/>
            <person name="Salamov A."/>
            <person name="Schmutz J."/>
            <person name="Shapiro H."/>
            <person name="Lindquist E."/>
            <person name="Lucas S."/>
            <person name="Rokhsar D."/>
            <person name="Grigoriev I.V."/>
        </authorList>
    </citation>
    <scope>NUCLEOTIDE SEQUENCE [LARGE SCALE GENOMIC DNA]</scope>
</reference>
<dbReference type="PANTHER" id="PTHR10696">
    <property type="entry name" value="GAMMA-BUTYROBETAINE HYDROXYLASE-RELATED"/>
    <property type="match status" value="1"/>
</dbReference>
<keyword evidence="4" id="KW-1185">Reference proteome</keyword>
<dbReference type="KEGG" id="smo:SELMODRAFT_117522"/>
<protein>
    <recommendedName>
        <fullName evidence="2">TauD/TfdA-like domain-containing protein</fullName>
    </recommendedName>
</protein>
<dbReference type="AlphaFoldDB" id="D8SIJ1"/>
<dbReference type="OrthoDB" id="408743at2759"/>
<proteinExistence type="predicted"/>
<dbReference type="Pfam" id="PF02668">
    <property type="entry name" value="TauD"/>
    <property type="match status" value="1"/>
</dbReference>
<evidence type="ECO:0000256" key="1">
    <source>
        <dbReference type="ARBA" id="ARBA00023002"/>
    </source>
</evidence>
<dbReference type="InParanoid" id="D8SIJ1"/>
<evidence type="ECO:0000259" key="2">
    <source>
        <dbReference type="Pfam" id="PF02668"/>
    </source>
</evidence>
<dbReference type="GO" id="GO:0016491">
    <property type="term" value="F:oxidoreductase activity"/>
    <property type="evidence" value="ECO:0007669"/>
    <property type="project" value="UniProtKB-KW"/>
</dbReference>
<dbReference type="EMBL" id="GL377621">
    <property type="protein sequence ID" value="EFJ15875.1"/>
    <property type="molecule type" value="Genomic_DNA"/>
</dbReference>
<dbReference type="InterPro" id="IPR050411">
    <property type="entry name" value="AlphaKG_dependent_hydroxylases"/>
</dbReference>
<dbReference type="eggNOG" id="ENOG502QRUR">
    <property type="taxonomic scope" value="Eukaryota"/>
</dbReference>
<sequence>MDEFPALLVPDNGSDDSLHSLLHLIREKRASIRGKVVEHGALLLRGWKLANAQDFASVVEALGYTSMDYKHGGGARKHILGPVFTANEDPVDKRISFHNEMAYLTVYPDVIMFFCEQPSPRGGGTALVNGELVYQRLAKEMPEIFNLLQEKRICYRTGLPKKWEEAFQTTDKAIAQKRAEAIGARLEWKADGSDHDEPVAYRGPFSATVKHPVKGSMAWFNSICLVQDDPVTRGVAFGDGSPIPVEELDKIATVLQEEQVVLDWQKGDVVIVDNLSVMHCRLPGEPPRVVLVSLIKGY</sequence>
<dbReference type="Gene3D" id="3.60.130.10">
    <property type="entry name" value="Clavaminate synthase-like"/>
    <property type="match status" value="1"/>
</dbReference>
<dbReference type="HOGENOM" id="CLU_044153_3_0_1"/>
<name>D8SIJ1_SELML</name>